<sequence length="437" mass="46782">MPTTSIPTYRAALVPKGQDVLRINACRTKPGAIQGYAGELHRRQMRRALMRAEAGLRFPLREQDSACWFGFLEYPSFAVHCGQSEHRPINICKVERNTFGIMLSLLARTAVVFALTINAVNAAPLQKRADLEPVITTDFPDPSIIKVGNTWYAFASQSAFDYKDIKIQLATSTDFKTWTVTGKDALGSMAPWVKADGPAVWAPSVSQRQDGSFLLYYSAVTTTAGNGAYHCVGTATSDSVEGPYNSNSGEPFACPTDQGGALDASAFIDADGTNYALYKIDANAKGHGGVCGNTVEPIVKTPIMIQKVQADGTTKIGDPVELIHNTDRDGPLVEAPYMIRTGDGTYVLFFSSNCYTTADYDVSYATSESPTGPFAKTTTPLFVTGVAGTIGPGGASVASDGTSMALHGYESDSKVGSVRSMYVVSIAHQDQKVVLQQ</sequence>
<name>A0ABR0EWP2_ZASCE</name>
<dbReference type="InterPro" id="IPR023296">
    <property type="entry name" value="Glyco_hydro_beta-prop_sf"/>
</dbReference>
<organism evidence="5 6">
    <name type="scientific">Zasmidium cellare</name>
    <name type="common">Wine cellar mold</name>
    <name type="synonym">Racodium cellare</name>
    <dbReference type="NCBI Taxonomy" id="395010"/>
    <lineage>
        <taxon>Eukaryota</taxon>
        <taxon>Fungi</taxon>
        <taxon>Dikarya</taxon>
        <taxon>Ascomycota</taxon>
        <taxon>Pezizomycotina</taxon>
        <taxon>Dothideomycetes</taxon>
        <taxon>Dothideomycetidae</taxon>
        <taxon>Mycosphaerellales</taxon>
        <taxon>Mycosphaerellaceae</taxon>
        <taxon>Zasmidium</taxon>
    </lineage>
</organism>
<dbReference type="EMBL" id="JAXOVC010000002">
    <property type="protein sequence ID" value="KAK4505268.1"/>
    <property type="molecule type" value="Genomic_DNA"/>
</dbReference>
<dbReference type="Proteomes" id="UP001305779">
    <property type="component" value="Unassembled WGS sequence"/>
</dbReference>
<dbReference type="InterPro" id="IPR051795">
    <property type="entry name" value="Glycosyl_Hydrlase_43"/>
</dbReference>
<reference evidence="5 6" key="1">
    <citation type="journal article" date="2023" name="G3 (Bethesda)">
        <title>A chromosome-level genome assembly of Zasmidium syzygii isolated from banana leaves.</title>
        <authorList>
            <person name="van Westerhoven A.C."/>
            <person name="Mehrabi R."/>
            <person name="Talebi R."/>
            <person name="Steentjes M.B.F."/>
            <person name="Corcolon B."/>
            <person name="Chong P.A."/>
            <person name="Kema G.H.J."/>
            <person name="Seidl M.F."/>
        </authorList>
    </citation>
    <scope>NUCLEOTIDE SEQUENCE [LARGE SCALE GENOMIC DNA]</scope>
    <source>
        <strain evidence="5 6">P124</strain>
    </source>
</reference>
<evidence type="ECO:0000313" key="5">
    <source>
        <dbReference type="EMBL" id="KAK4505268.1"/>
    </source>
</evidence>
<evidence type="ECO:0008006" key="7">
    <source>
        <dbReference type="Google" id="ProtNLM"/>
    </source>
</evidence>
<dbReference type="Gene3D" id="2.115.10.20">
    <property type="entry name" value="Glycosyl hydrolase domain, family 43"/>
    <property type="match status" value="1"/>
</dbReference>
<evidence type="ECO:0000256" key="1">
    <source>
        <dbReference type="ARBA" id="ARBA00009865"/>
    </source>
</evidence>
<proteinExistence type="inferred from homology"/>
<evidence type="ECO:0000256" key="3">
    <source>
        <dbReference type="ARBA" id="ARBA00023295"/>
    </source>
</evidence>
<dbReference type="CDD" id="cd08999">
    <property type="entry name" value="GH43_ABN-like"/>
    <property type="match status" value="1"/>
</dbReference>
<comment type="caution">
    <text evidence="5">The sequence shown here is derived from an EMBL/GenBank/DDBJ whole genome shotgun (WGS) entry which is preliminary data.</text>
</comment>
<keyword evidence="2 4" id="KW-0378">Hydrolase</keyword>
<gene>
    <name evidence="5" type="ORF">PRZ48_003231</name>
</gene>
<evidence type="ECO:0000256" key="2">
    <source>
        <dbReference type="ARBA" id="ARBA00022801"/>
    </source>
</evidence>
<keyword evidence="3 4" id="KW-0326">Glycosidase</keyword>
<dbReference type="Pfam" id="PF04616">
    <property type="entry name" value="Glyco_hydro_43"/>
    <property type="match status" value="1"/>
</dbReference>
<keyword evidence="6" id="KW-1185">Reference proteome</keyword>
<dbReference type="InterPro" id="IPR006710">
    <property type="entry name" value="Glyco_hydro_43"/>
</dbReference>
<evidence type="ECO:0000256" key="4">
    <source>
        <dbReference type="RuleBase" id="RU361187"/>
    </source>
</evidence>
<evidence type="ECO:0000313" key="6">
    <source>
        <dbReference type="Proteomes" id="UP001305779"/>
    </source>
</evidence>
<dbReference type="SUPFAM" id="SSF75005">
    <property type="entry name" value="Arabinanase/levansucrase/invertase"/>
    <property type="match status" value="1"/>
</dbReference>
<dbReference type="PANTHER" id="PTHR42812">
    <property type="entry name" value="BETA-XYLOSIDASE"/>
    <property type="match status" value="1"/>
</dbReference>
<comment type="similarity">
    <text evidence="1 4">Belongs to the glycosyl hydrolase 43 family.</text>
</comment>
<dbReference type="PANTHER" id="PTHR42812:SF5">
    <property type="entry name" value="ENDO-ARABINASE"/>
    <property type="match status" value="1"/>
</dbReference>
<accession>A0ABR0EWP2</accession>
<protein>
    <recommendedName>
        <fullName evidence="7">Glycoside hydrolase family 43 protein</fullName>
    </recommendedName>
</protein>